<dbReference type="AlphaFoldDB" id="A0A8R1EIP4"/>
<protein>
    <submittedName>
        <fullName evidence="2">Uncharacterized protein</fullName>
    </submittedName>
</protein>
<name>A0A8R1EIP4_CAEJA</name>
<keyword evidence="1" id="KW-0812">Transmembrane</keyword>
<keyword evidence="1" id="KW-0472">Membrane</keyword>
<dbReference type="EnsemblMetazoa" id="CJA35775c.1">
    <property type="protein sequence ID" value="CJA35775c.1"/>
    <property type="gene ID" value="WBGene00211622"/>
</dbReference>
<proteinExistence type="predicted"/>
<organism evidence="2 3">
    <name type="scientific">Caenorhabditis japonica</name>
    <dbReference type="NCBI Taxonomy" id="281687"/>
    <lineage>
        <taxon>Eukaryota</taxon>
        <taxon>Metazoa</taxon>
        <taxon>Ecdysozoa</taxon>
        <taxon>Nematoda</taxon>
        <taxon>Chromadorea</taxon>
        <taxon>Rhabditida</taxon>
        <taxon>Rhabditina</taxon>
        <taxon>Rhabditomorpha</taxon>
        <taxon>Rhabditoidea</taxon>
        <taxon>Rhabditidae</taxon>
        <taxon>Peloderinae</taxon>
        <taxon>Caenorhabditis</taxon>
    </lineage>
</organism>
<sequence length="102" mass="11429">MVQLMTGIKTFRKRMYQVDSWYAVLFELLIVGLTFYNSLRLTKWWGTVKEGARIGVRGSSRAPSVADYFGICSDSKMELRACEKTPAGTPRVAEMGDGMGTH</sequence>
<evidence type="ECO:0000256" key="1">
    <source>
        <dbReference type="SAM" id="Phobius"/>
    </source>
</evidence>
<keyword evidence="3" id="KW-1185">Reference proteome</keyword>
<evidence type="ECO:0000313" key="2">
    <source>
        <dbReference type="EnsemblMetazoa" id="CJA35775c.1"/>
    </source>
</evidence>
<reference evidence="3" key="1">
    <citation type="submission" date="2010-08" db="EMBL/GenBank/DDBJ databases">
        <authorList>
            <consortium name="Caenorhabditis japonica Sequencing Consortium"/>
            <person name="Wilson R.K."/>
        </authorList>
    </citation>
    <scope>NUCLEOTIDE SEQUENCE [LARGE SCALE GENOMIC DNA]</scope>
    <source>
        <strain evidence="3">DF5081</strain>
    </source>
</reference>
<keyword evidence="1" id="KW-1133">Transmembrane helix</keyword>
<reference evidence="2" key="2">
    <citation type="submission" date="2022-06" db="UniProtKB">
        <authorList>
            <consortium name="EnsemblMetazoa"/>
        </authorList>
    </citation>
    <scope>IDENTIFICATION</scope>
    <source>
        <strain evidence="2">DF5081</strain>
    </source>
</reference>
<dbReference type="Proteomes" id="UP000005237">
    <property type="component" value="Unassembled WGS sequence"/>
</dbReference>
<accession>A0A8R1EIP4</accession>
<feature type="transmembrane region" description="Helical" evidence="1">
    <location>
        <begin position="20"/>
        <end position="39"/>
    </location>
</feature>
<evidence type="ECO:0000313" key="3">
    <source>
        <dbReference type="Proteomes" id="UP000005237"/>
    </source>
</evidence>